<comment type="caution">
    <text evidence="15">The sequence shown here is derived from an EMBL/GenBank/DDBJ whole genome shotgun (WGS) entry which is preliminary data.</text>
</comment>
<evidence type="ECO:0000256" key="4">
    <source>
        <dbReference type="ARBA" id="ARBA00022679"/>
    </source>
</evidence>
<keyword evidence="4" id="KW-0808">Transferase</keyword>
<keyword evidence="2" id="KW-1003">Cell membrane</keyword>
<sequence>MSIKHGVKLRRKFLLAFMVTGFLPLVLSLIFLLNDFRLATLNYAKSNTTAQLAAARGRLVPALDGMREKMETMKRSTSLSEALQNRELRLGAARNGQQLKAQQQSQPSPQQQSQQSQQAQQVSQEQTQDAAAIFAVFADRESLPGRYRLLNVDGSEIGRNEQEDKLSRRTERSLKDGEDADVLSKNWGILAAAVKSEQVVIRNAQPLNIVREGKRGSYVDVDHAGWAERESATICLRLAVALRGNDDQPVGFAVAELRQQDLEELLEPTILPHSRLLVLDEFWEPVACVVKAGHIGKIAPAASADKRNILCERAEQGAATGFTWAKSLYELRQAATAGRAADWIAETGGYFEYLPGHKLYLALLSDESFSGKVVPQLRLATGIVICLSILLCLAAAWRFSRQFARPIARLNEQMKLVENGDWSARVEVSGTDEVAQLGSRFNLMTAELATTLERSVQQEKRLNDTRIRMMQSQLNPHFLYNTLDTVKWLGKINHAPDISTIATDLAYILRSSISGEEFVPLAKEIALVENYLEIQNIRFENQFHLELKIEDEAMNLIVPKLILQPLVENSLLHGLKNRDEGMVIIKAEVTTQNLKITVADTGEGFSPEKLAEFYQSRRAERTGHLGLYNVDAILRLHYGQAAGLHIGNRLPHGAEIVFTVPRNEPVDQFHNGMKEENSP</sequence>
<evidence type="ECO:0000313" key="16">
    <source>
        <dbReference type="Proteomes" id="UP000236394"/>
    </source>
</evidence>
<dbReference type="Pfam" id="PF06580">
    <property type="entry name" value="His_kinase"/>
    <property type="match status" value="1"/>
</dbReference>
<keyword evidence="9 13" id="KW-1133">Transmembrane helix</keyword>
<dbReference type="PANTHER" id="PTHR34220">
    <property type="entry name" value="SENSOR HISTIDINE KINASE YPDA"/>
    <property type="match status" value="1"/>
</dbReference>
<keyword evidence="6" id="KW-0547">Nucleotide-binding</keyword>
<dbReference type="Proteomes" id="UP000236394">
    <property type="component" value="Unassembled WGS sequence"/>
</dbReference>
<evidence type="ECO:0000259" key="14">
    <source>
        <dbReference type="PROSITE" id="PS50885"/>
    </source>
</evidence>
<gene>
    <name evidence="15" type="ORF">B7R76_04615</name>
</gene>
<organism evidence="15 16">
    <name type="scientific">Mageeibacillus indolicus</name>
    <dbReference type="NCBI Taxonomy" id="884684"/>
    <lineage>
        <taxon>Bacteria</taxon>
        <taxon>Bacillati</taxon>
        <taxon>Bacillota</taxon>
        <taxon>Clostridia</taxon>
        <taxon>Eubacteriales</taxon>
        <taxon>Oscillospiraceae</taxon>
        <taxon>Mageeibacillus</taxon>
    </lineage>
</organism>
<evidence type="ECO:0000256" key="6">
    <source>
        <dbReference type="ARBA" id="ARBA00022741"/>
    </source>
</evidence>
<accession>A0A2J8B258</accession>
<dbReference type="SUPFAM" id="SSF158472">
    <property type="entry name" value="HAMP domain-like"/>
    <property type="match status" value="1"/>
</dbReference>
<evidence type="ECO:0000256" key="9">
    <source>
        <dbReference type="ARBA" id="ARBA00022989"/>
    </source>
</evidence>
<keyword evidence="7" id="KW-0418">Kinase</keyword>
<dbReference type="Pfam" id="PF00672">
    <property type="entry name" value="HAMP"/>
    <property type="match status" value="1"/>
</dbReference>
<dbReference type="PANTHER" id="PTHR34220:SF11">
    <property type="entry name" value="SENSOR PROTEIN KINASE HPTS"/>
    <property type="match status" value="1"/>
</dbReference>
<feature type="transmembrane region" description="Helical" evidence="13">
    <location>
        <begin position="12"/>
        <end position="33"/>
    </location>
</feature>
<name>A0A2J8B258_9FIRM</name>
<dbReference type="Pfam" id="PF02518">
    <property type="entry name" value="HATPase_c"/>
    <property type="match status" value="1"/>
</dbReference>
<dbReference type="GO" id="GO:0000155">
    <property type="term" value="F:phosphorelay sensor kinase activity"/>
    <property type="evidence" value="ECO:0007669"/>
    <property type="project" value="InterPro"/>
</dbReference>
<dbReference type="PROSITE" id="PS50885">
    <property type="entry name" value="HAMP"/>
    <property type="match status" value="1"/>
</dbReference>
<dbReference type="Gene3D" id="3.30.565.10">
    <property type="entry name" value="Histidine kinase-like ATPase, C-terminal domain"/>
    <property type="match status" value="1"/>
</dbReference>
<evidence type="ECO:0000256" key="7">
    <source>
        <dbReference type="ARBA" id="ARBA00022777"/>
    </source>
</evidence>
<dbReference type="SMART" id="SM00304">
    <property type="entry name" value="HAMP"/>
    <property type="match status" value="1"/>
</dbReference>
<evidence type="ECO:0000256" key="8">
    <source>
        <dbReference type="ARBA" id="ARBA00022840"/>
    </source>
</evidence>
<evidence type="ECO:0000256" key="5">
    <source>
        <dbReference type="ARBA" id="ARBA00022692"/>
    </source>
</evidence>
<evidence type="ECO:0000256" key="13">
    <source>
        <dbReference type="SAM" id="Phobius"/>
    </source>
</evidence>
<keyword evidence="10" id="KW-0902">Two-component regulatory system</keyword>
<keyword evidence="3" id="KW-0597">Phosphoprotein</keyword>
<dbReference type="Gene3D" id="6.10.340.10">
    <property type="match status" value="1"/>
</dbReference>
<dbReference type="GO" id="GO:0005886">
    <property type="term" value="C:plasma membrane"/>
    <property type="evidence" value="ECO:0007669"/>
    <property type="project" value="UniProtKB-SubCell"/>
</dbReference>
<dbReference type="GO" id="GO:0005524">
    <property type="term" value="F:ATP binding"/>
    <property type="evidence" value="ECO:0007669"/>
    <property type="project" value="UniProtKB-KW"/>
</dbReference>
<dbReference type="SUPFAM" id="SSF55874">
    <property type="entry name" value="ATPase domain of HSP90 chaperone/DNA topoisomerase II/histidine kinase"/>
    <property type="match status" value="1"/>
</dbReference>
<evidence type="ECO:0000256" key="2">
    <source>
        <dbReference type="ARBA" id="ARBA00022475"/>
    </source>
</evidence>
<evidence type="ECO:0000256" key="11">
    <source>
        <dbReference type="ARBA" id="ARBA00023136"/>
    </source>
</evidence>
<dbReference type="EMBL" id="NBZD01000002">
    <property type="protein sequence ID" value="PNH18841.1"/>
    <property type="molecule type" value="Genomic_DNA"/>
</dbReference>
<feature type="domain" description="HAMP" evidence="14">
    <location>
        <begin position="401"/>
        <end position="453"/>
    </location>
</feature>
<comment type="subcellular location">
    <subcellularLocation>
        <location evidence="1">Cell membrane</location>
        <topology evidence="1">Multi-pass membrane protein</topology>
    </subcellularLocation>
</comment>
<dbReference type="CDD" id="cd06225">
    <property type="entry name" value="HAMP"/>
    <property type="match status" value="1"/>
</dbReference>
<evidence type="ECO:0000256" key="3">
    <source>
        <dbReference type="ARBA" id="ARBA00022553"/>
    </source>
</evidence>
<dbReference type="AlphaFoldDB" id="A0A2J8B258"/>
<dbReference type="RefSeq" id="WP_102892501.1">
    <property type="nucleotide sequence ID" value="NZ_NBZD01000002.1"/>
</dbReference>
<dbReference type="InterPro" id="IPR010559">
    <property type="entry name" value="Sig_transdc_His_kin_internal"/>
</dbReference>
<keyword evidence="8" id="KW-0067">ATP-binding</keyword>
<dbReference type="InterPro" id="IPR003594">
    <property type="entry name" value="HATPase_dom"/>
</dbReference>
<feature type="region of interest" description="Disordered" evidence="12">
    <location>
        <begin position="96"/>
        <end position="124"/>
    </location>
</feature>
<keyword evidence="5 13" id="KW-0812">Transmembrane</keyword>
<protein>
    <recommendedName>
        <fullName evidence="14">HAMP domain-containing protein</fullName>
    </recommendedName>
</protein>
<evidence type="ECO:0000313" key="15">
    <source>
        <dbReference type="EMBL" id="PNH18841.1"/>
    </source>
</evidence>
<evidence type="ECO:0000256" key="1">
    <source>
        <dbReference type="ARBA" id="ARBA00004651"/>
    </source>
</evidence>
<dbReference type="SMART" id="SM00387">
    <property type="entry name" value="HATPase_c"/>
    <property type="match status" value="1"/>
</dbReference>
<evidence type="ECO:0000256" key="10">
    <source>
        <dbReference type="ARBA" id="ARBA00023012"/>
    </source>
</evidence>
<reference evidence="16" key="1">
    <citation type="submission" date="2017-04" db="EMBL/GenBank/DDBJ databases">
        <authorList>
            <person name="Bumgarner R.E."/>
            <person name="Fredricks D.N."/>
            <person name="Srinivasan S."/>
        </authorList>
    </citation>
    <scope>NUCLEOTIDE SEQUENCE [LARGE SCALE GENOMIC DNA]</scope>
    <source>
        <strain evidence="16">KA00405</strain>
    </source>
</reference>
<keyword evidence="11 13" id="KW-0472">Membrane</keyword>
<proteinExistence type="predicted"/>
<feature type="compositionally biased region" description="Low complexity" evidence="12">
    <location>
        <begin position="97"/>
        <end position="124"/>
    </location>
</feature>
<dbReference type="InterPro" id="IPR036890">
    <property type="entry name" value="HATPase_C_sf"/>
</dbReference>
<dbReference type="InterPro" id="IPR003660">
    <property type="entry name" value="HAMP_dom"/>
</dbReference>
<dbReference type="InterPro" id="IPR050640">
    <property type="entry name" value="Bact_2-comp_sensor_kinase"/>
</dbReference>
<evidence type="ECO:0000256" key="12">
    <source>
        <dbReference type="SAM" id="MobiDB-lite"/>
    </source>
</evidence>